<feature type="transmembrane region" description="Helical" evidence="1">
    <location>
        <begin position="258"/>
        <end position="278"/>
    </location>
</feature>
<feature type="transmembrane region" description="Helical" evidence="1">
    <location>
        <begin position="445"/>
        <end position="464"/>
    </location>
</feature>
<feature type="transmembrane region" description="Helical" evidence="1">
    <location>
        <begin position="205"/>
        <end position="223"/>
    </location>
</feature>
<feature type="transmembrane region" description="Helical" evidence="1">
    <location>
        <begin position="620"/>
        <end position="639"/>
    </location>
</feature>
<feature type="domain" description="VanZ-like" evidence="2">
    <location>
        <begin position="37"/>
        <end position="120"/>
    </location>
</feature>
<feature type="transmembrane region" description="Helical" evidence="1">
    <location>
        <begin position="548"/>
        <end position="566"/>
    </location>
</feature>
<evidence type="ECO:0000313" key="3">
    <source>
        <dbReference type="EMBL" id="SDY91503.1"/>
    </source>
</evidence>
<dbReference type="EMBL" id="FNOY01000079">
    <property type="protein sequence ID" value="SDY91503.1"/>
    <property type="molecule type" value="Genomic_DNA"/>
</dbReference>
<feature type="transmembrane region" description="Helical" evidence="1">
    <location>
        <begin position="350"/>
        <end position="366"/>
    </location>
</feature>
<dbReference type="Pfam" id="PF04892">
    <property type="entry name" value="VanZ"/>
    <property type="match status" value="1"/>
</dbReference>
<feature type="transmembrane region" description="Helical" evidence="1">
    <location>
        <begin position="700"/>
        <end position="721"/>
    </location>
</feature>
<feature type="transmembrane region" description="Helical" evidence="1">
    <location>
        <begin position="407"/>
        <end position="425"/>
    </location>
</feature>
<keyword evidence="4" id="KW-1185">Reference proteome</keyword>
<sequence>MKILLVIALLITYGSIYPGNFTDAGPDALAEFLADRKWVTSLSDLLGNTALFAPFGFIGGWITANARDRNYRLILLLASGFTLSFILQILQIWLPTRSAAMADVVWNMVGMLGGLGLSLIARRYAWSWLTTLPSLGPQTIVPVTLILLWLFSELLPLVPALDWQQFKDAVKPLQVFDFSFPAAWMHAAGLLTIATLVNLITARPIIWLTTIVLFVLAGKIVIIDQVLDTPTTTGLLTGYLVSLVLLQNQPRIMPMVAFWSLWSAWTLHALTPFVYMPGGAFSLLPFATMLEGSMRTNATALTLSLFIYSALLWLAAHLGGNFRGIFLGLLVWSILIELTQMALLGRTADITEPLLIGLIAWVFMELKRIESRYPVRYPAFRAAAPATATPPRGQSAYIRSKPNLHDWPPLILIIVATTGTFWLILRLPGIPYNLKELFLFDGNPLFILIFVLALLWIGLGAAWVSDKQLSSKRPYISLPSWAFLASLISIGLLSISVTQESIADIAGSNNLYWFVTNRDIWGESWRHIFEWVGPTFVSTLERPVRYTALYMPLLIFLVIILCLLHLHSQGKSHPKRGLVLITSALPWLWLAKGIAFDWSSTDNLNELIAREGALGMGGGFYLYLLLFVLCLNAVIFSRAIGHGTHLIYAMLLSAMLLPIGWWLLALGLEPEVQKYDNTFSGTQFLLGPDRKQLLSEMELFMRWCLVQGGFILIVGTGIHSYQKVKSLYFSKNAT</sequence>
<accession>A0A1H3NRW6</accession>
<evidence type="ECO:0000259" key="2">
    <source>
        <dbReference type="Pfam" id="PF04892"/>
    </source>
</evidence>
<dbReference type="STRING" id="44576.SAMN05421881_10793"/>
<reference evidence="3 4" key="1">
    <citation type="submission" date="2016-10" db="EMBL/GenBank/DDBJ databases">
        <authorList>
            <person name="de Groot N.N."/>
        </authorList>
    </citation>
    <scope>NUCLEOTIDE SEQUENCE [LARGE SCALE GENOMIC DNA]</scope>
    <source>
        <strain evidence="3 4">Nm1</strain>
    </source>
</reference>
<feature type="transmembrane region" description="Helical" evidence="1">
    <location>
        <begin position="178"/>
        <end position="200"/>
    </location>
</feature>
<feature type="transmembrane region" description="Helical" evidence="1">
    <location>
        <begin position="38"/>
        <end position="61"/>
    </location>
</feature>
<dbReference type="AlphaFoldDB" id="A0A1H3NRW6"/>
<proteinExistence type="predicted"/>
<dbReference type="InterPro" id="IPR006976">
    <property type="entry name" value="VanZ-like"/>
</dbReference>
<organism evidence="3 4">
    <name type="scientific">Nitrosomonas halophila</name>
    <dbReference type="NCBI Taxonomy" id="44576"/>
    <lineage>
        <taxon>Bacteria</taxon>
        <taxon>Pseudomonadati</taxon>
        <taxon>Pseudomonadota</taxon>
        <taxon>Betaproteobacteria</taxon>
        <taxon>Nitrosomonadales</taxon>
        <taxon>Nitrosomonadaceae</taxon>
        <taxon>Nitrosomonas</taxon>
    </lineage>
</organism>
<evidence type="ECO:0000313" key="4">
    <source>
        <dbReference type="Proteomes" id="UP000198640"/>
    </source>
</evidence>
<gene>
    <name evidence="3" type="ORF">SAMN05421881_10793</name>
</gene>
<dbReference type="OrthoDB" id="7055135at2"/>
<keyword evidence="1" id="KW-0812">Transmembrane</keyword>
<dbReference type="Proteomes" id="UP000198640">
    <property type="component" value="Unassembled WGS sequence"/>
</dbReference>
<feature type="transmembrane region" description="Helical" evidence="1">
    <location>
        <begin position="73"/>
        <end position="94"/>
    </location>
</feature>
<feature type="transmembrane region" description="Helical" evidence="1">
    <location>
        <begin position="646"/>
        <end position="664"/>
    </location>
</feature>
<name>A0A1H3NRW6_9PROT</name>
<feature type="transmembrane region" description="Helical" evidence="1">
    <location>
        <begin position="298"/>
        <end position="318"/>
    </location>
</feature>
<dbReference type="RefSeq" id="WP_090415667.1">
    <property type="nucleotide sequence ID" value="NZ_FNOY01000079.1"/>
</dbReference>
<keyword evidence="1" id="KW-1133">Transmembrane helix</keyword>
<feature type="transmembrane region" description="Helical" evidence="1">
    <location>
        <begin position="476"/>
        <end position="497"/>
    </location>
</feature>
<protein>
    <submittedName>
        <fullName evidence="3">VanZ like family protein</fullName>
    </submittedName>
</protein>
<evidence type="ECO:0000256" key="1">
    <source>
        <dbReference type="SAM" id="Phobius"/>
    </source>
</evidence>
<feature type="transmembrane region" description="Helical" evidence="1">
    <location>
        <begin position="100"/>
        <end position="120"/>
    </location>
</feature>
<feature type="transmembrane region" description="Helical" evidence="1">
    <location>
        <begin position="578"/>
        <end position="600"/>
    </location>
</feature>
<keyword evidence="1" id="KW-0472">Membrane</keyword>